<organism evidence="1 2">
    <name type="scientific">Candidatus Accumulibacter aalborgensis</name>
    <dbReference type="NCBI Taxonomy" id="1860102"/>
    <lineage>
        <taxon>Bacteria</taxon>
        <taxon>Pseudomonadati</taxon>
        <taxon>Pseudomonadota</taxon>
        <taxon>Betaproteobacteria</taxon>
        <taxon>Candidatus Accumulibacter</taxon>
    </lineage>
</organism>
<protein>
    <submittedName>
        <fullName evidence="1">Uncharacterized protein</fullName>
    </submittedName>
</protein>
<reference evidence="1 2" key="1">
    <citation type="submission" date="2016-06" db="EMBL/GenBank/DDBJ databases">
        <authorList>
            <person name="Kjaerup R.B."/>
            <person name="Dalgaard T.S."/>
            <person name="Juul-Madsen H.R."/>
        </authorList>
    </citation>
    <scope>NUCLEOTIDE SEQUENCE [LARGE SCALE GENOMIC DNA]</scope>
    <source>
        <strain evidence="1">3</strain>
    </source>
</reference>
<accession>A0A1A8XWK7</accession>
<evidence type="ECO:0000313" key="2">
    <source>
        <dbReference type="Proteomes" id="UP000199169"/>
    </source>
</evidence>
<dbReference type="RefSeq" id="WP_186408238.1">
    <property type="nucleotide sequence ID" value="NZ_FLQX01000135.1"/>
</dbReference>
<gene>
    <name evidence="1" type="ORF">ACCAA_570012</name>
</gene>
<proteinExistence type="predicted"/>
<dbReference type="AlphaFoldDB" id="A0A1A8XWK7"/>
<dbReference type="Proteomes" id="UP000199169">
    <property type="component" value="Unassembled WGS sequence"/>
</dbReference>
<sequence length="193" mass="21615">MSPAKINELFDTLRAACARQFGFNPRQVTAGMRYVGTEGHGKDLVHVFRDAGTHSQVALKNTFATLRETHGDKPHWREAEKTHYQKSDAQIDAEIEARQAELDFTRNCSLYQDHREQLLSHYKDWPGYQAGGPNPREAARALIGALADADDPRLAEFAEHLRSNDPEHLAHLLLAPCHLELEARKAAAGNDGR</sequence>
<dbReference type="EMBL" id="FLQX01000135">
    <property type="protein sequence ID" value="SBT08393.1"/>
    <property type="molecule type" value="Genomic_DNA"/>
</dbReference>
<evidence type="ECO:0000313" key="1">
    <source>
        <dbReference type="EMBL" id="SBT08393.1"/>
    </source>
</evidence>
<dbReference type="STRING" id="1860102.ACCAA_570012"/>
<name>A0A1A8XWK7_9PROT</name>
<keyword evidence="2" id="KW-1185">Reference proteome</keyword>